<feature type="compositionally biased region" description="Low complexity" evidence="1">
    <location>
        <begin position="88"/>
        <end position="110"/>
    </location>
</feature>
<evidence type="ECO:0000256" key="1">
    <source>
        <dbReference type="SAM" id="MobiDB-lite"/>
    </source>
</evidence>
<accession>A0ABY7CH74</accession>
<feature type="region of interest" description="Disordered" evidence="1">
    <location>
        <begin position="47"/>
        <end position="121"/>
    </location>
</feature>
<keyword evidence="3" id="KW-1185">Reference proteome</keyword>
<sequence length="121" mass="12976">METCPVPIRCHHGRLVGQCGILLDVSTAECDECHWISPAHWEACPDGGHPPWDCNPHRHPGDDGSDHSLHGHFSREASPEQDVYSFHSGSAPGSPSSSETSAQSVVTSQSFTDSQASSDLD</sequence>
<proteinExistence type="predicted"/>
<organism evidence="2 3">
    <name type="scientific">Puccinia triticina</name>
    <dbReference type="NCBI Taxonomy" id="208348"/>
    <lineage>
        <taxon>Eukaryota</taxon>
        <taxon>Fungi</taxon>
        <taxon>Dikarya</taxon>
        <taxon>Basidiomycota</taxon>
        <taxon>Pucciniomycotina</taxon>
        <taxon>Pucciniomycetes</taxon>
        <taxon>Pucciniales</taxon>
        <taxon>Pucciniaceae</taxon>
        <taxon>Puccinia</taxon>
    </lineage>
</organism>
<gene>
    <name evidence="2" type="ORF">PtA15_4A131</name>
</gene>
<feature type="compositionally biased region" description="Polar residues" evidence="1">
    <location>
        <begin position="111"/>
        <end position="121"/>
    </location>
</feature>
<reference evidence="2" key="1">
    <citation type="submission" date="2022-10" db="EMBL/GenBank/DDBJ databases">
        <title>Puccinia triticina Genome sequencing and assembly.</title>
        <authorList>
            <person name="Li C."/>
        </authorList>
    </citation>
    <scope>NUCLEOTIDE SEQUENCE</scope>
    <source>
        <strain evidence="2">Pt15</strain>
    </source>
</reference>
<dbReference type="RefSeq" id="XP_053019238.1">
    <property type="nucleotide sequence ID" value="XM_053167984.1"/>
</dbReference>
<protein>
    <submittedName>
        <fullName evidence="2">Uncharacterized protein</fullName>
    </submittedName>
</protein>
<dbReference type="Proteomes" id="UP001164743">
    <property type="component" value="Chromosome 4A"/>
</dbReference>
<name>A0ABY7CH74_9BASI</name>
<dbReference type="GeneID" id="77808879"/>
<feature type="compositionally biased region" description="Basic and acidic residues" evidence="1">
    <location>
        <begin position="55"/>
        <end position="78"/>
    </location>
</feature>
<evidence type="ECO:0000313" key="2">
    <source>
        <dbReference type="EMBL" id="WAQ83683.1"/>
    </source>
</evidence>
<dbReference type="EMBL" id="CP110424">
    <property type="protein sequence ID" value="WAQ83683.1"/>
    <property type="molecule type" value="Genomic_DNA"/>
</dbReference>
<evidence type="ECO:0000313" key="3">
    <source>
        <dbReference type="Proteomes" id="UP001164743"/>
    </source>
</evidence>